<accession>A0A3B0XUG5</accession>
<organism evidence="1">
    <name type="scientific">hydrothermal vent metagenome</name>
    <dbReference type="NCBI Taxonomy" id="652676"/>
    <lineage>
        <taxon>unclassified sequences</taxon>
        <taxon>metagenomes</taxon>
        <taxon>ecological metagenomes</taxon>
    </lineage>
</organism>
<gene>
    <name evidence="1" type="ORF">MNBD_GAMMA12-2964</name>
</gene>
<protein>
    <submittedName>
        <fullName evidence="1">Uncharacterized protein</fullName>
    </submittedName>
</protein>
<dbReference type="AlphaFoldDB" id="A0A3B0XUG5"/>
<name>A0A3B0XUG5_9ZZZZ</name>
<dbReference type="EMBL" id="UOFL01000034">
    <property type="protein sequence ID" value="VAW71938.1"/>
    <property type="molecule type" value="Genomic_DNA"/>
</dbReference>
<evidence type="ECO:0000313" key="1">
    <source>
        <dbReference type="EMBL" id="VAW71938.1"/>
    </source>
</evidence>
<sequence>MIAVNDIGMLWYTTPMPVNFILKLQWRRNNDQSGVFIRIKFMKTSPAKTVAKKKAIKAV</sequence>
<proteinExistence type="predicted"/>
<reference evidence="1" key="1">
    <citation type="submission" date="2018-06" db="EMBL/GenBank/DDBJ databases">
        <authorList>
            <person name="Zhirakovskaya E."/>
        </authorList>
    </citation>
    <scope>NUCLEOTIDE SEQUENCE</scope>
</reference>